<feature type="transmembrane region" description="Helical" evidence="1">
    <location>
        <begin position="12"/>
        <end position="29"/>
    </location>
</feature>
<dbReference type="EMBL" id="DVOB01000162">
    <property type="protein sequence ID" value="HIU96555.1"/>
    <property type="molecule type" value="Genomic_DNA"/>
</dbReference>
<dbReference type="Proteomes" id="UP000824130">
    <property type="component" value="Unassembled WGS sequence"/>
</dbReference>
<proteinExistence type="predicted"/>
<dbReference type="AlphaFoldDB" id="A0A9D1N7J3"/>
<keyword evidence="1" id="KW-1133">Transmembrane helix</keyword>
<evidence type="ECO:0000256" key="1">
    <source>
        <dbReference type="SAM" id="Phobius"/>
    </source>
</evidence>
<protein>
    <submittedName>
        <fullName evidence="2">Uncharacterized protein</fullName>
    </submittedName>
</protein>
<reference evidence="2" key="2">
    <citation type="journal article" date="2021" name="PeerJ">
        <title>Extensive microbial diversity within the chicken gut microbiome revealed by metagenomics and culture.</title>
        <authorList>
            <person name="Gilroy R."/>
            <person name="Ravi A."/>
            <person name="Getino M."/>
            <person name="Pursley I."/>
            <person name="Horton D.L."/>
            <person name="Alikhan N.F."/>
            <person name="Baker D."/>
            <person name="Gharbi K."/>
            <person name="Hall N."/>
            <person name="Watson M."/>
            <person name="Adriaenssens E.M."/>
            <person name="Foster-Nyarko E."/>
            <person name="Jarju S."/>
            <person name="Secka A."/>
            <person name="Antonio M."/>
            <person name="Oren A."/>
            <person name="Chaudhuri R.R."/>
            <person name="La Ragione R."/>
            <person name="Hildebrand F."/>
            <person name="Pallen M.J."/>
        </authorList>
    </citation>
    <scope>NUCLEOTIDE SEQUENCE</scope>
    <source>
        <strain evidence="2">ChiSjej4B22-8349</strain>
    </source>
</reference>
<comment type="caution">
    <text evidence="2">The sequence shown here is derived from an EMBL/GenBank/DDBJ whole genome shotgun (WGS) entry which is preliminary data.</text>
</comment>
<sequence length="50" mass="5603">MLKALRKINRVMRAVIIIAGSAAVIFTLIEGRKKSGKDKNAQSEVFDDIW</sequence>
<organism evidence="2 3">
    <name type="scientific">Candidatus Allocopromorpha excrementipullorum</name>
    <dbReference type="NCBI Taxonomy" id="2840743"/>
    <lineage>
        <taxon>Bacteria</taxon>
        <taxon>Bacillati</taxon>
        <taxon>Bacillota</taxon>
        <taxon>Clostridia</taxon>
        <taxon>Eubacteriales</taxon>
        <taxon>Eubacteriaceae</taxon>
        <taxon>Eubacteriaceae incertae sedis</taxon>
        <taxon>Candidatus Allocopromorpha</taxon>
    </lineage>
</organism>
<keyword evidence="1" id="KW-0812">Transmembrane</keyword>
<evidence type="ECO:0000313" key="3">
    <source>
        <dbReference type="Proteomes" id="UP000824130"/>
    </source>
</evidence>
<gene>
    <name evidence="2" type="ORF">IAD25_07625</name>
</gene>
<accession>A0A9D1N7J3</accession>
<reference evidence="2" key="1">
    <citation type="submission" date="2020-10" db="EMBL/GenBank/DDBJ databases">
        <authorList>
            <person name="Gilroy R."/>
        </authorList>
    </citation>
    <scope>NUCLEOTIDE SEQUENCE</scope>
    <source>
        <strain evidence="2">ChiSjej4B22-8349</strain>
    </source>
</reference>
<name>A0A9D1N7J3_9FIRM</name>
<evidence type="ECO:0000313" key="2">
    <source>
        <dbReference type="EMBL" id="HIU96555.1"/>
    </source>
</evidence>
<keyword evidence="1" id="KW-0472">Membrane</keyword>